<keyword evidence="8 9" id="KW-0472">Membrane</keyword>
<dbReference type="GO" id="GO:0031966">
    <property type="term" value="C:mitochondrial membrane"/>
    <property type="evidence" value="ECO:0007669"/>
    <property type="project" value="UniProtKB-SubCell"/>
</dbReference>
<evidence type="ECO:0000256" key="2">
    <source>
        <dbReference type="ARBA" id="ARBA00006375"/>
    </source>
</evidence>
<protein>
    <submittedName>
        <fullName evidence="12">Carnitine/acyl carnitine carrier</fullName>
    </submittedName>
</protein>
<keyword evidence="5" id="KW-0677">Repeat</keyword>
<dbReference type="InterPro" id="IPR050567">
    <property type="entry name" value="Mitochondrial_Carrier"/>
</dbReference>
<proteinExistence type="inferred from homology"/>
<evidence type="ECO:0000256" key="7">
    <source>
        <dbReference type="ARBA" id="ARBA00023128"/>
    </source>
</evidence>
<keyword evidence="6 11" id="KW-1133">Transmembrane helix</keyword>
<dbReference type="PANTHER" id="PTHR45624:SF10">
    <property type="entry name" value="SLC (SOLUTE CARRIER) HOMOLOG"/>
    <property type="match status" value="1"/>
</dbReference>
<evidence type="ECO:0000256" key="3">
    <source>
        <dbReference type="ARBA" id="ARBA00022448"/>
    </source>
</evidence>
<comment type="similarity">
    <text evidence="2 10">Belongs to the mitochondrial carrier (TC 2.A.29) family.</text>
</comment>
<evidence type="ECO:0000256" key="5">
    <source>
        <dbReference type="ARBA" id="ARBA00022737"/>
    </source>
</evidence>
<comment type="caution">
    <text evidence="12">The sequence shown here is derived from an EMBL/GenBank/DDBJ whole genome shotgun (WGS) entry which is preliminary data.</text>
</comment>
<dbReference type="InterPro" id="IPR018108">
    <property type="entry name" value="MCP_transmembrane"/>
</dbReference>
<dbReference type="PROSITE" id="PS50920">
    <property type="entry name" value="SOLCAR"/>
    <property type="match status" value="3"/>
</dbReference>
<evidence type="ECO:0000256" key="6">
    <source>
        <dbReference type="ARBA" id="ARBA00022989"/>
    </source>
</evidence>
<reference evidence="12" key="1">
    <citation type="submission" date="2023-03" db="EMBL/GenBank/DDBJ databases">
        <title>Massive genome expansion in bonnet fungi (Mycena s.s.) driven by repeated elements and novel gene families across ecological guilds.</title>
        <authorList>
            <consortium name="Lawrence Berkeley National Laboratory"/>
            <person name="Harder C.B."/>
            <person name="Miyauchi S."/>
            <person name="Viragh M."/>
            <person name="Kuo A."/>
            <person name="Thoen E."/>
            <person name="Andreopoulos B."/>
            <person name="Lu D."/>
            <person name="Skrede I."/>
            <person name="Drula E."/>
            <person name="Henrissat B."/>
            <person name="Morin E."/>
            <person name="Kohler A."/>
            <person name="Barry K."/>
            <person name="LaButti K."/>
            <person name="Morin E."/>
            <person name="Salamov A."/>
            <person name="Lipzen A."/>
            <person name="Mereny Z."/>
            <person name="Hegedus B."/>
            <person name="Baldrian P."/>
            <person name="Stursova M."/>
            <person name="Weitz H."/>
            <person name="Taylor A."/>
            <person name="Grigoriev I.V."/>
            <person name="Nagy L.G."/>
            <person name="Martin F."/>
            <person name="Kauserud H."/>
        </authorList>
    </citation>
    <scope>NUCLEOTIDE SEQUENCE</scope>
    <source>
        <strain evidence="12">CBHHK173m</strain>
    </source>
</reference>
<keyword evidence="4 9" id="KW-0812">Transmembrane</keyword>
<dbReference type="Proteomes" id="UP001222325">
    <property type="component" value="Unassembled WGS sequence"/>
</dbReference>
<evidence type="ECO:0000256" key="9">
    <source>
        <dbReference type="PROSITE-ProRule" id="PRU00282"/>
    </source>
</evidence>
<keyword evidence="3 10" id="KW-0813">Transport</keyword>
<feature type="transmembrane region" description="Helical" evidence="11">
    <location>
        <begin position="12"/>
        <end position="32"/>
    </location>
</feature>
<feature type="repeat" description="Solcar" evidence="9">
    <location>
        <begin position="9"/>
        <end position="96"/>
    </location>
</feature>
<accession>A0AAD6U5N7</accession>
<dbReference type="Pfam" id="PF00153">
    <property type="entry name" value="Mito_carr"/>
    <property type="match status" value="3"/>
</dbReference>
<comment type="subcellular location">
    <subcellularLocation>
        <location evidence="1">Mitochondrion membrane</location>
        <topology evidence="1">Multi-pass membrane protein</topology>
    </subcellularLocation>
</comment>
<dbReference type="GO" id="GO:0022857">
    <property type="term" value="F:transmembrane transporter activity"/>
    <property type="evidence" value="ECO:0007669"/>
    <property type="project" value="TreeGrafter"/>
</dbReference>
<evidence type="ECO:0000256" key="1">
    <source>
        <dbReference type="ARBA" id="ARBA00004225"/>
    </source>
</evidence>
<organism evidence="12 13">
    <name type="scientific">Mycena belliarum</name>
    <dbReference type="NCBI Taxonomy" id="1033014"/>
    <lineage>
        <taxon>Eukaryota</taxon>
        <taxon>Fungi</taxon>
        <taxon>Dikarya</taxon>
        <taxon>Basidiomycota</taxon>
        <taxon>Agaricomycotina</taxon>
        <taxon>Agaricomycetes</taxon>
        <taxon>Agaricomycetidae</taxon>
        <taxon>Agaricales</taxon>
        <taxon>Marasmiineae</taxon>
        <taxon>Mycenaceae</taxon>
        <taxon>Mycena</taxon>
    </lineage>
</organism>
<feature type="repeat" description="Solcar" evidence="9">
    <location>
        <begin position="195"/>
        <end position="305"/>
    </location>
</feature>
<keyword evidence="13" id="KW-1185">Reference proteome</keyword>
<keyword evidence="7" id="KW-0496">Mitochondrion</keyword>
<evidence type="ECO:0000256" key="11">
    <source>
        <dbReference type="SAM" id="Phobius"/>
    </source>
</evidence>
<feature type="transmembrane region" description="Helical" evidence="11">
    <location>
        <begin position="72"/>
        <end position="93"/>
    </location>
</feature>
<evidence type="ECO:0000256" key="10">
    <source>
        <dbReference type="RuleBase" id="RU000488"/>
    </source>
</evidence>
<name>A0AAD6U5N7_9AGAR</name>
<dbReference type="PANTHER" id="PTHR45624">
    <property type="entry name" value="MITOCHONDRIAL BASIC AMINO ACIDS TRANSPORTER-RELATED"/>
    <property type="match status" value="1"/>
</dbReference>
<evidence type="ECO:0000256" key="8">
    <source>
        <dbReference type="ARBA" id="ARBA00023136"/>
    </source>
</evidence>
<sequence>MASAQEPTLNPTVEFVAGTLAGIAGLVAGFPFDTVKVRLQTPALAARYRGSTARAIATIVREERVLGLYKGLASPLLAVALMNGLVFASYAFFLRLQHPAAAGEASLPQIALAGVGSGVVSALVTTPTELVKIRQQQCTAPGGRSALAIARAAGVGGLYRGAVPTALRDCGYGAYFVAYEATARALAAPGEARGAGGWRVLVAGGVAGVVGWLTTFPFDVVKTRVQGSAPAALATAAAADATVPLRAPPTSPDGANPYRTTWSTIVHSYRAEGARVFFRGLAPTLIRAVPVNMATFAVFEAVVGRG</sequence>
<evidence type="ECO:0000313" key="12">
    <source>
        <dbReference type="EMBL" id="KAJ7089757.1"/>
    </source>
</evidence>
<evidence type="ECO:0000256" key="4">
    <source>
        <dbReference type="ARBA" id="ARBA00022692"/>
    </source>
</evidence>
<dbReference type="EMBL" id="JARJCN010000023">
    <property type="protein sequence ID" value="KAJ7089757.1"/>
    <property type="molecule type" value="Genomic_DNA"/>
</dbReference>
<gene>
    <name evidence="12" type="ORF">B0H15DRAFT_949019</name>
</gene>
<dbReference type="Gene3D" id="1.50.40.10">
    <property type="entry name" value="Mitochondrial carrier domain"/>
    <property type="match status" value="1"/>
</dbReference>
<feature type="repeat" description="Solcar" evidence="9">
    <location>
        <begin position="105"/>
        <end position="186"/>
    </location>
</feature>
<dbReference type="AlphaFoldDB" id="A0AAD6U5N7"/>
<dbReference type="SUPFAM" id="SSF103506">
    <property type="entry name" value="Mitochondrial carrier"/>
    <property type="match status" value="1"/>
</dbReference>
<evidence type="ECO:0000313" key="13">
    <source>
        <dbReference type="Proteomes" id="UP001222325"/>
    </source>
</evidence>
<dbReference type="InterPro" id="IPR023395">
    <property type="entry name" value="MCP_dom_sf"/>
</dbReference>